<dbReference type="EMBL" id="BQNB010019779">
    <property type="protein sequence ID" value="GJT88961.1"/>
    <property type="molecule type" value="Genomic_DNA"/>
</dbReference>
<comment type="cofactor">
    <cofactor evidence="1">
        <name>Mg(2+)</name>
        <dbReference type="ChEBI" id="CHEBI:18420"/>
    </cofactor>
</comment>
<keyword evidence="6" id="KW-1185">Reference proteome</keyword>
<sequence length="684" mass="77964">MLGGNFRQTLPVKRNASRHEIIQSSIAKSYIWQHLKVYYLTENMRLNNNELQDIDRERVSVFAQWLLDIGNGKIGTPDDTDPQNCSWVDIPEQFCIPDDENGISNLIQFIYENDMLHHPSAVKLQSHRRTFTYVSYDDVVPHGHGGGEVELISMATTSISKSTAEEKGKMIVTKPDVTIIADLKPMDTNKTIEAVIYHKWTSKQVQTQQPMKYCCILLDKQGTPIQANMDVKDTAYFDWLLQLHKAYRISGFSCEQTCLWERTPNNPTSLIFGRFIHLEEVPAKDFPEHYFNFASYNELAAMADVRNAILTYYIGRIQAVSRIRTSGDAKQDLPKNYRYSKFKLSVPIGLDDITDYNYPVHLLLTTTSTPTYQKPSISNKHQQLPEPRVMLNIDNQRYENPEKEKTRNRFPLATIFDLDPQNYEGVRFTSEATIYKINTQKKWYYQRCASCRLQVIPGDPFPTCKNHGPQPTPIYSYCFKAIINDGTATMSLTCFSDNTNTLIRSCDDILAELPNKDPYELPSALKDLEGTTHVFQFHFDSESSSRRRDLVLDRVFESTVLPLPAPPPQVIPLEPVIEEQPRASQVPEPTAAPISEHQPEAIQHTKPLSPALSTTTSNQPEVVEPEIAKTKEPQSTHLTTPETMKPIKGDQQTNLPKTYARKSLFKTKPEADTSKGTKKAKHDK</sequence>
<evidence type="ECO:0000259" key="3">
    <source>
        <dbReference type="Pfam" id="PF05970"/>
    </source>
</evidence>
<dbReference type="GO" id="GO:0004386">
    <property type="term" value="F:helicase activity"/>
    <property type="evidence" value="ECO:0007669"/>
    <property type="project" value="UniProtKB-KW"/>
</dbReference>
<dbReference type="PANTHER" id="PTHR47165:SF4">
    <property type="entry name" value="OS03G0429900 PROTEIN"/>
    <property type="match status" value="1"/>
</dbReference>
<evidence type="ECO:0000259" key="4">
    <source>
        <dbReference type="Pfam" id="PF08646"/>
    </source>
</evidence>
<keyword evidence="1" id="KW-0547">Nucleotide-binding</keyword>
<comment type="similarity">
    <text evidence="1">Belongs to the helicase family.</text>
</comment>
<evidence type="ECO:0000256" key="2">
    <source>
        <dbReference type="SAM" id="MobiDB-lite"/>
    </source>
</evidence>
<reference evidence="5" key="1">
    <citation type="journal article" date="2022" name="Int. J. Mol. Sci.">
        <title>Draft Genome of Tanacetum Coccineum: Genomic Comparison of Closely Related Tanacetum-Family Plants.</title>
        <authorList>
            <person name="Yamashiro T."/>
            <person name="Shiraishi A."/>
            <person name="Nakayama K."/>
            <person name="Satake H."/>
        </authorList>
    </citation>
    <scope>NUCLEOTIDE SEQUENCE</scope>
</reference>
<gene>
    <name evidence="5" type="ORF">Tco_1070678</name>
</gene>
<protein>
    <recommendedName>
        <fullName evidence="1">ATP-dependent DNA helicase</fullName>
        <ecNumber evidence="1">5.6.2.3</ecNumber>
    </recommendedName>
</protein>
<dbReference type="EC" id="5.6.2.3" evidence="1"/>
<keyword evidence="1" id="KW-0227">DNA damage</keyword>
<evidence type="ECO:0000313" key="5">
    <source>
        <dbReference type="EMBL" id="GJT88961.1"/>
    </source>
</evidence>
<organism evidence="5 6">
    <name type="scientific">Tanacetum coccineum</name>
    <dbReference type="NCBI Taxonomy" id="301880"/>
    <lineage>
        <taxon>Eukaryota</taxon>
        <taxon>Viridiplantae</taxon>
        <taxon>Streptophyta</taxon>
        <taxon>Embryophyta</taxon>
        <taxon>Tracheophyta</taxon>
        <taxon>Spermatophyta</taxon>
        <taxon>Magnoliopsida</taxon>
        <taxon>eudicotyledons</taxon>
        <taxon>Gunneridae</taxon>
        <taxon>Pentapetalae</taxon>
        <taxon>asterids</taxon>
        <taxon>campanulids</taxon>
        <taxon>Asterales</taxon>
        <taxon>Asteraceae</taxon>
        <taxon>Asteroideae</taxon>
        <taxon>Anthemideae</taxon>
        <taxon>Anthemidinae</taxon>
        <taxon>Tanacetum</taxon>
    </lineage>
</organism>
<dbReference type="Gene3D" id="2.40.50.140">
    <property type="entry name" value="Nucleic acid-binding proteins"/>
    <property type="match status" value="2"/>
</dbReference>
<dbReference type="InterPro" id="IPR012340">
    <property type="entry name" value="NA-bd_OB-fold"/>
</dbReference>
<keyword evidence="1" id="KW-0234">DNA repair</keyword>
<dbReference type="Proteomes" id="UP001151760">
    <property type="component" value="Unassembled WGS sequence"/>
</dbReference>
<evidence type="ECO:0000313" key="6">
    <source>
        <dbReference type="Proteomes" id="UP001151760"/>
    </source>
</evidence>
<accession>A0ABQ5HNE9</accession>
<keyword evidence="1" id="KW-0233">DNA recombination</keyword>
<comment type="catalytic activity">
    <reaction evidence="1">
        <text>ATP + H2O = ADP + phosphate + H(+)</text>
        <dbReference type="Rhea" id="RHEA:13065"/>
        <dbReference type="ChEBI" id="CHEBI:15377"/>
        <dbReference type="ChEBI" id="CHEBI:15378"/>
        <dbReference type="ChEBI" id="CHEBI:30616"/>
        <dbReference type="ChEBI" id="CHEBI:43474"/>
        <dbReference type="ChEBI" id="CHEBI:456216"/>
        <dbReference type="EC" id="5.6.2.3"/>
    </reaction>
</comment>
<feature type="domain" description="Replication factor A C-terminal" evidence="4">
    <location>
        <begin position="428"/>
        <end position="543"/>
    </location>
</feature>
<keyword evidence="1" id="KW-0067">ATP-binding</keyword>
<keyword evidence="1" id="KW-0378">Hydrolase</keyword>
<dbReference type="Pfam" id="PF05970">
    <property type="entry name" value="PIF1"/>
    <property type="match status" value="1"/>
</dbReference>
<reference evidence="5" key="2">
    <citation type="submission" date="2022-01" db="EMBL/GenBank/DDBJ databases">
        <authorList>
            <person name="Yamashiro T."/>
            <person name="Shiraishi A."/>
            <person name="Satake H."/>
            <person name="Nakayama K."/>
        </authorList>
    </citation>
    <scope>NUCLEOTIDE SEQUENCE</scope>
</reference>
<keyword evidence="1 5" id="KW-0347">Helicase</keyword>
<comment type="caution">
    <text evidence="5">The sequence shown here is derived from an EMBL/GenBank/DDBJ whole genome shotgun (WGS) entry which is preliminary data.</text>
</comment>
<name>A0ABQ5HNE9_9ASTR</name>
<evidence type="ECO:0000256" key="1">
    <source>
        <dbReference type="RuleBase" id="RU363044"/>
    </source>
</evidence>
<dbReference type="Pfam" id="PF08646">
    <property type="entry name" value="Rep_fac-A_C"/>
    <property type="match status" value="1"/>
</dbReference>
<proteinExistence type="inferred from homology"/>
<feature type="domain" description="DNA helicase Pif1-like DEAD-box helicase" evidence="3">
    <location>
        <begin position="2"/>
        <end position="78"/>
    </location>
</feature>
<dbReference type="InterPro" id="IPR010285">
    <property type="entry name" value="DNA_helicase_pif1-like_DEAD"/>
</dbReference>
<dbReference type="PANTHER" id="PTHR47165">
    <property type="entry name" value="OS03G0429900 PROTEIN"/>
    <property type="match status" value="1"/>
</dbReference>
<feature type="region of interest" description="Disordered" evidence="2">
    <location>
        <begin position="609"/>
        <end position="684"/>
    </location>
</feature>
<dbReference type="SUPFAM" id="SSF50249">
    <property type="entry name" value="Nucleic acid-binding proteins"/>
    <property type="match status" value="2"/>
</dbReference>
<feature type="compositionally biased region" description="Polar residues" evidence="2">
    <location>
        <begin position="611"/>
        <end position="620"/>
    </location>
</feature>
<dbReference type="InterPro" id="IPR013955">
    <property type="entry name" value="Rep_factor-A_C"/>
</dbReference>